<protein>
    <recommendedName>
        <fullName evidence="14">Zinc metalloprotease</fullName>
    </recommendedName>
</protein>
<comment type="cofactor">
    <cofactor evidence="14 16">
        <name>Zn(2+)</name>
        <dbReference type="ChEBI" id="CHEBI:29105"/>
    </cofactor>
    <text evidence="14 16">Binds 1 zinc ion per subunit.</text>
</comment>
<evidence type="ECO:0000256" key="8">
    <source>
        <dbReference type="ARBA" id="ARBA00022801"/>
    </source>
</evidence>
<dbReference type="GO" id="GO:0046872">
    <property type="term" value="F:metal ion binding"/>
    <property type="evidence" value="ECO:0007669"/>
    <property type="project" value="UniProtKB-UniRule"/>
</dbReference>
<feature type="binding site" evidence="16">
    <location>
        <position position="154"/>
    </location>
    <ligand>
        <name>Zn(2+)</name>
        <dbReference type="ChEBI" id="CHEBI:29105"/>
        <note>catalytic</note>
    </ligand>
</feature>
<evidence type="ECO:0000256" key="17">
    <source>
        <dbReference type="PROSITE-ProRule" id="PRU00703"/>
    </source>
</evidence>
<feature type="active site" evidence="15">
    <location>
        <position position="61"/>
    </location>
</feature>
<evidence type="ECO:0000256" key="5">
    <source>
        <dbReference type="ARBA" id="ARBA00022692"/>
    </source>
</evidence>
<evidence type="ECO:0000256" key="2">
    <source>
        <dbReference type="ARBA" id="ARBA00007931"/>
    </source>
</evidence>
<dbReference type="PANTHER" id="PTHR39188">
    <property type="entry name" value="MEMBRANE-ASSOCIATED ZINC METALLOPROTEASE M50B"/>
    <property type="match status" value="1"/>
</dbReference>
<dbReference type="InterPro" id="IPR000644">
    <property type="entry name" value="CBS_dom"/>
</dbReference>
<dbReference type="Gene3D" id="3.10.580.10">
    <property type="entry name" value="CBS-domain"/>
    <property type="match status" value="2"/>
</dbReference>
<dbReference type="PANTHER" id="PTHR39188:SF3">
    <property type="entry name" value="STAGE IV SPORULATION PROTEIN FB"/>
    <property type="match status" value="1"/>
</dbReference>
<dbReference type="GO" id="GO:0008237">
    <property type="term" value="F:metallopeptidase activity"/>
    <property type="evidence" value="ECO:0007669"/>
    <property type="project" value="UniProtKB-UniRule"/>
</dbReference>
<feature type="transmembrane region" description="Helical" evidence="14">
    <location>
        <begin position="127"/>
        <end position="148"/>
    </location>
</feature>
<keyword evidence="12 17" id="KW-0129">CBS domain</keyword>
<dbReference type="AlphaFoldDB" id="A0A0P6YA84"/>
<dbReference type="PIRSF" id="PIRSF006404">
    <property type="entry name" value="UCP006404_Pept_M50_CBS"/>
    <property type="match status" value="1"/>
</dbReference>
<evidence type="ECO:0000256" key="10">
    <source>
        <dbReference type="ARBA" id="ARBA00022989"/>
    </source>
</evidence>
<evidence type="ECO:0000256" key="12">
    <source>
        <dbReference type="ARBA" id="ARBA00023122"/>
    </source>
</evidence>
<dbReference type="SUPFAM" id="SSF54631">
    <property type="entry name" value="CBS-domain pair"/>
    <property type="match status" value="1"/>
</dbReference>
<proteinExistence type="inferred from homology"/>
<organism evidence="19 20">
    <name type="scientific">Herpetosiphon geysericola</name>
    <dbReference type="NCBI Taxonomy" id="70996"/>
    <lineage>
        <taxon>Bacteria</taxon>
        <taxon>Bacillati</taxon>
        <taxon>Chloroflexota</taxon>
        <taxon>Chloroflexia</taxon>
        <taxon>Herpetosiphonales</taxon>
        <taxon>Herpetosiphonaceae</taxon>
        <taxon>Herpetosiphon</taxon>
    </lineage>
</organism>
<name>A0A0P6YA84_9CHLR</name>
<evidence type="ECO:0000259" key="18">
    <source>
        <dbReference type="PROSITE" id="PS51371"/>
    </source>
</evidence>
<gene>
    <name evidence="19" type="ORF">SE18_15340</name>
</gene>
<dbReference type="CDD" id="cd06164">
    <property type="entry name" value="S2P-M50_SpoIVFB_CBS"/>
    <property type="match status" value="1"/>
</dbReference>
<dbReference type="EMBL" id="LGKP01000022">
    <property type="protein sequence ID" value="KPL86214.1"/>
    <property type="molecule type" value="Genomic_DNA"/>
</dbReference>
<keyword evidence="10 14" id="KW-1133">Transmembrane helix</keyword>
<feature type="transmembrane region" description="Helical" evidence="14">
    <location>
        <begin position="43"/>
        <end position="59"/>
    </location>
</feature>
<dbReference type="Pfam" id="PF00571">
    <property type="entry name" value="CBS"/>
    <property type="match status" value="2"/>
</dbReference>
<dbReference type="Pfam" id="PF02163">
    <property type="entry name" value="Peptidase_M50"/>
    <property type="match status" value="1"/>
</dbReference>
<dbReference type="Proteomes" id="UP000050277">
    <property type="component" value="Unassembled WGS sequence"/>
</dbReference>
<dbReference type="InterPro" id="IPR008915">
    <property type="entry name" value="Peptidase_M50"/>
</dbReference>
<evidence type="ECO:0000256" key="7">
    <source>
        <dbReference type="ARBA" id="ARBA00022737"/>
    </source>
</evidence>
<keyword evidence="11 14" id="KW-0482">Metalloprotease</keyword>
<feature type="transmembrane region" description="Helical" evidence="14">
    <location>
        <begin position="71"/>
        <end position="90"/>
    </location>
</feature>
<dbReference type="InterPro" id="IPR046342">
    <property type="entry name" value="CBS_dom_sf"/>
</dbReference>
<keyword evidence="20" id="KW-1185">Reference proteome</keyword>
<evidence type="ECO:0000256" key="6">
    <source>
        <dbReference type="ARBA" id="ARBA00022723"/>
    </source>
</evidence>
<dbReference type="InterPro" id="IPR016483">
    <property type="entry name" value="UCP006404_Pept_M50_CBS"/>
</dbReference>
<evidence type="ECO:0000256" key="1">
    <source>
        <dbReference type="ARBA" id="ARBA00004651"/>
    </source>
</evidence>
<reference evidence="19 20" key="1">
    <citation type="submission" date="2015-07" db="EMBL/GenBank/DDBJ databases">
        <title>Whole genome sequence of Herpetosiphon geysericola DSM 7119.</title>
        <authorList>
            <person name="Hemp J."/>
            <person name="Ward L.M."/>
            <person name="Pace L.A."/>
            <person name="Fischer W.W."/>
        </authorList>
    </citation>
    <scope>NUCLEOTIDE SEQUENCE [LARGE SCALE GENOMIC DNA]</scope>
    <source>
        <strain evidence="19 20">DSM 7119</strain>
    </source>
</reference>
<keyword evidence="9 14" id="KW-0862">Zinc</keyword>
<dbReference type="GO" id="GO:0005886">
    <property type="term" value="C:plasma membrane"/>
    <property type="evidence" value="ECO:0007669"/>
    <property type="project" value="UniProtKB-SubCell"/>
</dbReference>
<evidence type="ECO:0000256" key="13">
    <source>
        <dbReference type="ARBA" id="ARBA00023136"/>
    </source>
</evidence>
<comment type="subcellular location">
    <subcellularLocation>
        <location evidence="1 14">Cell membrane</location>
        <topology evidence="1 14">Multi-pass membrane protein</topology>
    </subcellularLocation>
</comment>
<feature type="transmembrane region" description="Helical" evidence="14">
    <location>
        <begin position="102"/>
        <end position="120"/>
    </location>
</feature>
<keyword evidence="4 14" id="KW-0645">Protease</keyword>
<evidence type="ECO:0000256" key="16">
    <source>
        <dbReference type="PIRSR" id="PIRSR006404-2"/>
    </source>
</evidence>
<dbReference type="STRING" id="70996.SE18_15340"/>
<evidence type="ECO:0000256" key="11">
    <source>
        <dbReference type="ARBA" id="ARBA00023049"/>
    </source>
</evidence>
<dbReference type="PROSITE" id="PS51371">
    <property type="entry name" value="CBS"/>
    <property type="match status" value="1"/>
</dbReference>
<keyword evidence="13 14" id="KW-0472">Membrane</keyword>
<sequence length="361" mass="39391">MWSMRIGNVSGIPIKLHLSWLVLAGLSIYSFQQMFALNGQSGLPLALFGTLLLLCSIVLHEVGHALMARRLGLRVTAITLFLTGGLTELADDVDLPQSEFKIALIGPLVNVALAVLAFLGSWFSQGVWANFWVTQAVINGLLAVFNLLPCHPLDGGRVLRSIFWFLNDDLLRGTLLASTIGRYLGNGLMVVGIVTLLSNALTGSLLLLMGWMTNRAAVSNFVQTTLNYTLSRALVGEVMSRSFRTVSPHLTLDLFAGQYLLGQAEPAFPVVHSERLIGMISVQHLYRYAMGEWRSVSVGDAMTPKADLPRLNVGDSMQTAYYTMLGQRYDSLPVTDGDAVVGIVRHRDVVAFVQSALKVKT</sequence>
<evidence type="ECO:0000256" key="3">
    <source>
        <dbReference type="ARBA" id="ARBA00022475"/>
    </source>
</evidence>
<feature type="domain" description="CBS" evidence="18">
    <location>
        <begin position="302"/>
        <end position="359"/>
    </location>
</feature>
<keyword evidence="6 14" id="KW-0479">Metal-binding</keyword>
<accession>A0A0P6YA84</accession>
<comment type="similarity">
    <text evidence="2 14">Belongs to the peptidase M50B family.</text>
</comment>
<evidence type="ECO:0000256" key="9">
    <source>
        <dbReference type="ARBA" id="ARBA00022833"/>
    </source>
</evidence>
<feature type="binding site" evidence="16">
    <location>
        <position position="60"/>
    </location>
    <ligand>
        <name>Zn(2+)</name>
        <dbReference type="ChEBI" id="CHEBI:29105"/>
        <note>catalytic</note>
    </ligand>
</feature>
<keyword evidence="8 14" id="KW-0378">Hydrolase</keyword>
<evidence type="ECO:0000313" key="20">
    <source>
        <dbReference type="Proteomes" id="UP000050277"/>
    </source>
</evidence>
<evidence type="ECO:0000256" key="15">
    <source>
        <dbReference type="PIRSR" id="PIRSR006404-1"/>
    </source>
</evidence>
<keyword evidence="7" id="KW-0677">Repeat</keyword>
<feature type="transmembrane region" description="Helical" evidence="14">
    <location>
        <begin position="188"/>
        <end position="211"/>
    </location>
</feature>
<comment type="caution">
    <text evidence="19">The sequence shown here is derived from an EMBL/GenBank/DDBJ whole genome shotgun (WGS) entry which is preliminary data.</text>
</comment>
<dbReference type="GO" id="GO:0006508">
    <property type="term" value="P:proteolysis"/>
    <property type="evidence" value="ECO:0007669"/>
    <property type="project" value="UniProtKB-KW"/>
</dbReference>
<keyword evidence="3 14" id="KW-1003">Cell membrane</keyword>
<keyword evidence="5 14" id="KW-0812">Transmembrane</keyword>
<evidence type="ECO:0000313" key="19">
    <source>
        <dbReference type="EMBL" id="KPL86214.1"/>
    </source>
</evidence>
<evidence type="ECO:0000256" key="14">
    <source>
        <dbReference type="PIRNR" id="PIRNR006404"/>
    </source>
</evidence>
<feature type="transmembrane region" description="Helical" evidence="14">
    <location>
        <begin position="12"/>
        <end position="31"/>
    </location>
</feature>
<feature type="binding site" evidence="16">
    <location>
        <position position="64"/>
    </location>
    <ligand>
        <name>Zn(2+)</name>
        <dbReference type="ChEBI" id="CHEBI:29105"/>
        <note>catalytic</note>
    </ligand>
</feature>
<evidence type="ECO:0000256" key="4">
    <source>
        <dbReference type="ARBA" id="ARBA00022670"/>
    </source>
</evidence>